<feature type="compositionally biased region" description="Basic and acidic residues" evidence="3">
    <location>
        <begin position="58"/>
        <end position="79"/>
    </location>
</feature>
<proteinExistence type="predicted"/>
<feature type="region of interest" description="Disordered" evidence="3">
    <location>
        <begin position="386"/>
        <end position="411"/>
    </location>
</feature>
<feature type="region of interest" description="Disordered" evidence="3">
    <location>
        <begin position="1"/>
        <end position="96"/>
    </location>
</feature>
<feature type="region of interest" description="Disordered" evidence="3">
    <location>
        <begin position="430"/>
        <end position="499"/>
    </location>
</feature>
<dbReference type="InterPro" id="IPR000504">
    <property type="entry name" value="RRM_dom"/>
</dbReference>
<name>A0A251TK79_HELAN</name>
<evidence type="ECO:0000259" key="4">
    <source>
        <dbReference type="PROSITE" id="PS50102"/>
    </source>
</evidence>
<dbReference type="GO" id="GO:0043024">
    <property type="term" value="F:ribosomal small subunit binding"/>
    <property type="evidence" value="ECO:0000318"/>
    <property type="project" value="GO_Central"/>
</dbReference>
<feature type="domain" description="RRM" evidence="4">
    <location>
        <begin position="120"/>
        <end position="195"/>
    </location>
</feature>
<evidence type="ECO:0000313" key="5">
    <source>
        <dbReference type="EMBL" id="OTG11294.1"/>
    </source>
</evidence>
<organism evidence="5 6">
    <name type="scientific">Helianthus annuus</name>
    <name type="common">Common sunflower</name>
    <dbReference type="NCBI Taxonomy" id="4232"/>
    <lineage>
        <taxon>Eukaryota</taxon>
        <taxon>Viridiplantae</taxon>
        <taxon>Streptophyta</taxon>
        <taxon>Embryophyta</taxon>
        <taxon>Tracheophyta</taxon>
        <taxon>Spermatophyta</taxon>
        <taxon>Magnoliopsida</taxon>
        <taxon>eudicotyledons</taxon>
        <taxon>Gunneridae</taxon>
        <taxon>Pentapetalae</taxon>
        <taxon>asterids</taxon>
        <taxon>campanulids</taxon>
        <taxon>Asterales</taxon>
        <taxon>Asteraceae</taxon>
        <taxon>Asteroideae</taxon>
        <taxon>Heliantheae alliance</taxon>
        <taxon>Heliantheae</taxon>
        <taxon>Helianthus</taxon>
    </lineage>
</organism>
<dbReference type="GO" id="GO:0097010">
    <property type="term" value="P:eukaryotic translation initiation factor 4F complex assembly"/>
    <property type="evidence" value="ECO:0000318"/>
    <property type="project" value="GO_Central"/>
</dbReference>
<feature type="compositionally biased region" description="Gly residues" evidence="3">
    <location>
        <begin position="390"/>
        <end position="402"/>
    </location>
</feature>
<dbReference type="PANTHER" id="PTHR23236">
    <property type="entry name" value="EUKARYOTIC TRANSLATION INITIATION FACTOR 4B/4H"/>
    <property type="match status" value="1"/>
</dbReference>
<dbReference type="Gene3D" id="3.30.70.330">
    <property type="match status" value="1"/>
</dbReference>
<feature type="region of interest" description="Disordered" evidence="3">
    <location>
        <begin position="311"/>
        <end position="356"/>
    </location>
</feature>
<dbReference type="SUPFAM" id="SSF54928">
    <property type="entry name" value="RNA-binding domain, RBD"/>
    <property type="match status" value="2"/>
</dbReference>
<dbReference type="InParanoid" id="A0A251TK79"/>
<gene>
    <name evidence="5" type="ORF">HannXRQ_Chr10g0297141</name>
</gene>
<reference evidence="6" key="1">
    <citation type="journal article" date="2017" name="Nature">
        <title>The sunflower genome provides insights into oil metabolism, flowering and Asterid evolution.</title>
        <authorList>
            <person name="Badouin H."/>
            <person name="Gouzy J."/>
            <person name="Grassa C.J."/>
            <person name="Murat F."/>
            <person name="Staton S.E."/>
            <person name="Cottret L."/>
            <person name="Lelandais-Briere C."/>
            <person name="Owens G.L."/>
            <person name="Carrere S."/>
            <person name="Mayjonade B."/>
            <person name="Legrand L."/>
            <person name="Gill N."/>
            <person name="Kane N.C."/>
            <person name="Bowers J.E."/>
            <person name="Hubner S."/>
            <person name="Bellec A."/>
            <person name="Berard A."/>
            <person name="Berges H."/>
            <person name="Blanchet N."/>
            <person name="Boniface M.C."/>
            <person name="Brunel D."/>
            <person name="Catrice O."/>
            <person name="Chaidir N."/>
            <person name="Claudel C."/>
            <person name="Donnadieu C."/>
            <person name="Faraut T."/>
            <person name="Fievet G."/>
            <person name="Helmstetter N."/>
            <person name="King M."/>
            <person name="Knapp S.J."/>
            <person name="Lai Z."/>
            <person name="Le Paslier M.C."/>
            <person name="Lippi Y."/>
            <person name="Lorenzon L."/>
            <person name="Mandel J.R."/>
            <person name="Marage G."/>
            <person name="Marchand G."/>
            <person name="Marquand E."/>
            <person name="Bret-Mestries E."/>
            <person name="Morien E."/>
            <person name="Nambeesan S."/>
            <person name="Nguyen T."/>
            <person name="Pegot-Espagnet P."/>
            <person name="Pouilly N."/>
            <person name="Raftis F."/>
            <person name="Sallet E."/>
            <person name="Schiex T."/>
            <person name="Thomas J."/>
            <person name="Vandecasteele C."/>
            <person name="Vares D."/>
            <person name="Vear F."/>
            <person name="Vautrin S."/>
            <person name="Crespi M."/>
            <person name="Mangin B."/>
            <person name="Burke J.M."/>
            <person name="Salse J."/>
            <person name="Munos S."/>
            <person name="Vincourt P."/>
            <person name="Rieseberg L.H."/>
            <person name="Langlade N.B."/>
        </authorList>
    </citation>
    <scope>NUCLEOTIDE SEQUENCE [LARGE SCALE GENOMIC DNA]</scope>
    <source>
        <strain evidence="6">cv. SF193</strain>
    </source>
</reference>
<dbReference type="SMART" id="SM00360">
    <property type="entry name" value="RRM"/>
    <property type="match status" value="1"/>
</dbReference>
<keyword evidence="1 2" id="KW-0694">RNA-binding</keyword>
<dbReference type="STRING" id="4232.A0A251TK79"/>
<keyword evidence="6" id="KW-1185">Reference proteome</keyword>
<dbReference type="OMA" id="YGHIEFT"/>
<feature type="compositionally biased region" description="Gly residues" evidence="3">
    <location>
        <begin position="339"/>
        <end position="353"/>
    </location>
</feature>
<dbReference type="PROSITE" id="PS50102">
    <property type="entry name" value="RRM"/>
    <property type="match status" value="1"/>
</dbReference>
<dbReference type="Pfam" id="PF00076">
    <property type="entry name" value="RRM_1"/>
    <property type="match status" value="1"/>
</dbReference>
<dbReference type="GO" id="GO:0005730">
    <property type="term" value="C:nucleolus"/>
    <property type="evidence" value="ECO:0000318"/>
    <property type="project" value="GO_Central"/>
</dbReference>
<accession>A0A251TK79</accession>
<evidence type="ECO:0000256" key="3">
    <source>
        <dbReference type="SAM" id="MobiDB-lite"/>
    </source>
</evidence>
<dbReference type="InterPro" id="IPR012677">
    <property type="entry name" value="Nucleotide-bd_a/b_plait_sf"/>
</dbReference>
<sequence>MAESRLQVDSDLAPPTNPINNGKRGAEEVVEPQVVGNKKHKKTEGQNEVERPPATTQDDAKRVSISNEYKEKDKDDCSTQDRQIPNRRNALKQKSELLLDHPTRLDLATEHNPTRDTGSKTLFLGNLSFLIEEDDVRDFFKNVGEIADIRFAIKDDRFLGYGHIEFATAEAAQEALKLNKEVLLGRRVALEYTRRQRAWTSLTKGVVVMLKQKRYMFEDLNLGTVLTIFRVDLKSILTSVERFHVCTYRKITCLGLLQVAFIEFTDRNGFCQALGLDGSEVGGSRLTVEEAKKQRGDGWSGIYVRESGCGGGRSASAGNYDRETGSRGGSAGSHVRESGSGGGRNGSHGGWSGSAGSYASDSGSVGGWSGSGGGWSGCAGSYGRESVSGGSYGRESGSGGNYGRERGSRGGWWRRESGYGSRLCMESGYGSVSHTESGSGGGWRRESGYGRGGRGWESGNGYGGWGRGSSSRSNDCGFSSSGGGRVSSHRVGSRRGGLP</sequence>
<evidence type="ECO:0000313" key="6">
    <source>
        <dbReference type="Proteomes" id="UP000215914"/>
    </source>
</evidence>
<dbReference type="GO" id="GO:0001731">
    <property type="term" value="P:formation of translation preinitiation complex"/>
    <property type="evidence" value="ECO:0000318"/>
    <property type="project" value="GO_Central"/>
</dbReference>
<evidence type="ECO:0000256" key="2">
    <source>
        <dbReference type="PROSITE-ProRule" id="PRU00176"/>
    </source>
</evidence>
<feature type="compositionally biased region" description="Gly residues" evidence="3">
    <location>
        <begin position="449"/>
        <end position="467"/>
    </location>
</feature>
<dbReference type="EMBL" id="CM007899">
    <property type="protein sequence ID" value="OTG11294.1"/>
    <property type="molecule type" value="Genomic_DNA"/>
</dbReference>
<protein>
    <submittedName>
        <fullName evidence="5">Putative nucleotide-binding alpha-beta plait domain-containing protein</fullName>
    </submittedName>
</protein>
<dbReference type="PANTHER" id="PTHR23236:SF74">
    <property type="entry name" value="NUCLEOTIDE-BINDING ALPHA-BETA PLAIT DOMAIN-CONTAINING PROTEIN-RELATED"/>
    <property type="match status" value="1"/>
</dbReference>
<dbReference type="GO" id="GO:0034057">
    <property type="term" value="F:RNA strand-exchange activity"/>
    <property type="evidence" value="ECO:0000318"/>
    <property type="project" value="GO_Central"/>
</dbReference>
<evidence type="ECO:0000256" key="1">
    <source>
        <dbReference type="ARBA" id="ARBA00022884"/>
    </source>
</evidence>
<dbReference type="Proteomes" id="UP000215914">
    <property type="component" value="Chromosome 10"/>
</dbReference>
<dbReference type="AlphaFoldDB" id="A0A251TK79"/>
<dbReference type="InterPro" id="IPR035979">
    <property type="entry name" value="RBD_domain_sf"/>
</dbReference>
<dbReference type="GO" id="GO:0033592">
    <property type="term" value="F:RNA strand annealing activity"/>
    <property type="evidence" value="ECO:0000318"/>
    <property type="project" value="GO_Central"/>
</dbReference>